<dbReference type="AlphaFoldDB" id="A0A2T8FET0"/>
<protein>
    <recommendedName>
        <fullName evidence="1">PhnB-like domain-containing protein</fullName>
    </recommendedName>
</protein>
<evidence type="ECO:0000313" key="2">
    <source>
        <dbReference type="EMBL" id="PVG84213.1"/>
    </source>
</evidence>
<name>A0A2T8FET0_9ACTN</name>
<gene>
    <name evidence="2" type="ORF">DDE18_00795</name>
</gene>
<dbReference type="Pfam" id="PF06983">
    <property type="entry name" value="3-dmu-9_3-mt"/>
    <property type="match status" value="1"/>
</dbReference>
<reference evidence="2 3" key="1">
    <citation type="submission" date="2018-04" db="EMBL/GenBank/DDBJ databases">
        <title>Genome of Nocardioides gansuensis WSJ-1.</title>
        <authorList>
            <person name="Wu S."/>
            <person name="Wang G."/>
        </authorList>
    </citation>
    <scope>NUCLEOTIDE SEQUENCE [LARGE SCALE GENOMIC DNA]</scope>
    <source>
        <strain evidence="2 3">WSJ-1</strain>
    </source>
</reference>
<dbReference type="RefSeq" id="WP_116570341.1">
    <property type="nucleotide sequence ID" value="NZ_QDGZ01000001.1"/>
</dbReference>
<dbReference type="OrthoDB" id="9795306at2"/>
<proteinExistence type="predicted"/>
<dbReference type="CDD" id="cd06588">
    <property type="entry name" value="PhnB_like"/>
    <property type="match status" value="1"/>
</dbReference>
<accession>A0A2T8FET0</accession>
<comment type="caution">
    <text evidence="2">The sequence shown here is derived from an EMBL/GenBank/DDBJ whole genome shotgun (WGS) entry which is preliminary data.</text>
</comment>
<dbReference type="PANTHER" id="PTHR33990:SF1">
    <property type="entry name" value="PROTEIN YJDN"/>
    <property type="match status" value="1"/>
</dbReference>
<evidence type="ECO:0000313" key="3">
    <source>
        <dbReference type="Proteomes" id="UP000246018"/>
    </source>
</evidence>
<dbReference type="Gene3D" id="3.10.180.10">
    <property type="entry name" value="2,3-Dihydroxybiphenyl 1,2-Dioxygenase, domain 1"/>
    <property type="match status" value="1"/>
</dbReference>
<feature type="domain" description="PhnB-like" evidence="1">
    <location>
        <begin position="7"/>
        <end position="130"/>
    </location>
</feature>
<dbReference type="EMBL" id="QDGZ01000001">
    <property type="protein sequence ID" value="PVG84213.1"/>
    <property type="molecule type" value="Genomic_DNA"/>
</dbReference>
<keyword evidence="3" id="KW-1185">Reference proteome</keyword>
<dbReference type="PANTHER" id="PTHR33990">
    <property type="entry name" value="PROTEIN YJDN-RELATED"/>
    <property type="match status" value="1"/>
</dbReference>
<sequence>MTTTLNPYLNFLDGKAREAMEFYQSILGGDLTVMTFGDMGMEGDVGSQVMHAQLQTDAGFTLMGADAPEGMVQVTVGNNVSVSISGDELDLLQGYFEKLSDGGTVTMPLDKQAWGDVFGACVDKYGINWLVDIYETPAEGAPAGV</sequence>
<dbReference type="SUPFAM" id="SSF54593">
    <property type="entry name" value="Glyoxalase/Bleomycin resistance protein/Dihydroxybiphenyl dioxygenase"/>
    <property type="match status" value="1"/>
</dbReference>
<organism evidence="2 3">
    <name type="scientific">Nocardioides gansuensis</name>
    <dbReference type="NCBI Taxonomy" id="2138300"/>
    <lineage>
        <taxon>Bacteria</taxon>
        <taxon>Bacillati</taxon>
        <taxon>Actinomycetota</taxon>
        <taxon>Actinomycetes</taxon>
        <taxon>Propionibacteriales</taxon>
        <taxon>Nocardioidaceae</taxon>
        <taxon>Nocardioides</taxon>
    </lineage>
</organism>
<evidence type="ECO:0000259" key="1">
    <source>
        <dbReference type="Pfam" id="PF06983"/>
    </source>
</evidence>
<dbReference type="InterPro" id="IPR029068">
    <property type="entry name" value="Glyas_Bleomycin-R_OHBP_Dase"/>
</dbReference>
<dbReference type="Proteomes" id="UP000246018">
    <property type="component" value="Unassembled WGS sequence"/>
</dbReference>
<dbReference type="InterPro" id="IPR028973">
    <property type="entry name" value="PhnB-like"/>
</dbReference>